<evidence type="ECO:0000313" key="2">
    <source>
        <dbReference type="Proteomes" id="UP000515511"/>
    </source>
</evidence>
<gene>
    <name evidence="1" type="ORF">F1C12_02075</name>
</gene>
<name>A0A7G6Y6D2_9MICO</name>
<evidence type="ECO:0000313" key="1">
    <source>
        <dbReference type="EMBL" id="QNE34047.1"/>
    </source>
</evidence>
<evidence type="ECO:0008006" key="3">
    <source>
        <dbReference type="Google" id="ProtNLM"/>
    </source>
</evidence>
<dbReference type="SUPFAM" id="SSF52540">
    <property type="entry name" value="P-loop containing nucleoside triphosphate hydrolases"/>
    <property type="match status" value="1"/>
</dbReference>
<dbReference type="RefSeq" id="WP_185277216.1">
    <property type="nucleotide sequence ID" value="NZ_CP043641.1"/>
</dbReference>
<dbReference type="Pfam" id="PF13238">
    <property type="entry name" value="AAA_18"/>
    <property type="match status" value="1"/>
</dbReference>
<reference evidence="2" key="1">
    <citation type="submission" date="2019-09" db="EMBL/GenBank/DDBJ databases">
        <title>Antimicrobial potential of Antarctic Bacteria.</title>
        <authorList>
            <person name="Benaud N."/>
            <person name="Edwards R.J."/>
            <person name="Ferrari B.C."/>
        </authorList>
    </citation>
    <scope>NUCLEOTIDE SEQUENCE [LARGE SCALE GENOMIC DNA]</scope>
    <source>
        <strain evidence="2">INR9</strain>
    </source>
</reference>
<protein>
    <recommendedName>
        <fullName evidence="3">AAA family ATPase</fullName>
    </recommendedName>
</protein>
<dbReference type="EMBL" id="CP043641">
    <property type="protein sequence ID" value="QNE34047.1"/>
    <property type="molecule type" value="Genomic_DNA"/>
</dbReference>
<accession>A0A7G6Y6D2</accession>
<proteinExistence type="predicted"/>
<dbReference type="Proteomes" id="UP000515511">
    <property type="component" value="Chromosome"/>
</dbReference>
<organism evidence="1 2">
    <name type="scientific">Leifsonia shinshuensis</name>
    <dbReference type="NCBI Taxonomy" id="150026"/>
    <lineage>
        <taxon>Bacteria</taxon>
        <taxon>Bacillati</taxon>
        <taxon>Actinomycetota</taxon>
        <taxon>Actinomycetes</taxon>
        <taxon>Micrococcales</taxon>
        <taxon>Microbacteriaceae</taxon>
        <taxon>Leifsonia</taxon>
    </lineage>
</organism>
<dbReference type="AlphaFoldDB" id="A0A7G6Y6D2"/>
<dbReference type="InterPro" id="IPR027417">
    <property type="entry name" value="P-loop_NTPase"/>
</dbReference>
<dbReference type="Gene3D" id="3.40.50.300">
    <property type="entry name" value="P-loop containing nucleotide triphosphate hydrolases"/>
    <property type="match status" value="1"/>
</dbReference>
<sequence length="173" mass="17945">MHAVFLNGTVGVGKTSVAGALSDLETRPHAVIDLDEVRRFRPAPAGDPFSLELQLANVAALTANYAAAGAELVVIAGVIESRADAERFRRAVGGSATFVRLTADAAVIEGRLRARHGDDADGLAWHLARAAELTAILDSAGPDGEVVDTSTLDAEVAARRVLRAVAAGREARA</sequence>
<dbReference type="KEGG" id="lse:F1C12_02075"/>